<name>A0A9W9LTG5_9EURO</name>
<evidence type="ECO:0000313" key="1">
    <source>
        <dbReference type="EMBL" id="KAJ5175956.1"/>
    </source>
</evidence>
<dbReference type="GeneID" id="81423134"/>
<gene>
    <name evidence="1" type="ORF">N7482_001833</name>
</gene>
<comment type="caution">
    <text evidence="1">The sequence shown here is derived from an EMBL/GenBank/DDBJ whole genome shotgun (WGS) entry which is preliminary data.</text>
</comment>
<evidence type="ECO:0000313" key="2">
    <source>
        <dbReference type="Proteomes" id="UP001149163"/>
    </source>
</evidence>
<dbReference type="Proteomes" id="UP001149163">
    <property type="component" value="Unassembled WGS sequence"/>
</dbReference>
<accession>A0A9W9LTG5</accession>
<dbReference type="RefSeq" id="XP_056547564.1">
    <property type="nucleotide sequence ID" value="XM_056683958.1"/>
</dbReference>
<keyword evidence="2" id="KW-1185">Reference proteome</keyword>
<protein>
    <submittedName>
        <fullName evidence="1">Uncharacterized protein</fullName>
    </submittedName>
</protein>
<organism evidence="1 2">
    <name type="scientific">Penicillium canariense</name>
    <dbReference type="NCBI Taxonomy" id="189055"/>
    <lineage>
        <taxon>Eukaryota</taxon>
        <taxon>Fungi</taxon>
        <taxon>Dikarya</taxon>
        <taxon>Ascomycota</taxon>
        <taxon>Pezizomycotina</taxon>
        <taxon>Eurotiomycetes</taxon>
        <taxon>Eurotiomycetidae</taxon>
        <taxon>Eurotiales</taxon>
        <taxon>Aspergillaceae</taxon>
        <taxon>Penicillium</taxon>
    </lineage>
</organism>
<dbReference type="EMBL" id="JAPQKN010000001">
    <property type="protein sequence ID" value="KAJ5175956.1"/>
    <property type="molecule type" value="Genomic_DNA"/>
</dbReference>
<proteinExistence type="predicted"/>
<dbReference type="AlphaFoldDB" id="A0A9W9LTG5"/>
<sequence>MAFTQIEHFWQASAQVMVACSLLARILRDVENTEVYRSKLGPLIDYLQDLQETVAQRAAEIPQNRSLVRLDVVEERAWTISCMLRGLHPGYGLTAIDPSIRPLFAQQLEKIEELFDNLLLTPAQRRGEELGPARYFPHARLNWVFKIQMAMLSAPWWYIAILDSGNIQPNYCEPE</sequence>
<reference evidence="1" key="1">
    <citation type="submission" date="2022-11" db="EMBL/GenBank/DDBJ databases">
        <authorList>
            <person name="Petersen C."/>
        </authorList>
    </citation>
    <scope>NUCLEOTIDE SEQUENCE</scope>
    <source>
        <strain evidence="1">IBT 26290</strain>
    </source>
</reference>
<reference evidence="1" key="2">
    <citation type="journal article" date="2023" name="IMA Fungus">
        <title>Comparative genomic study of the Penicillium genus elucidates a diverse pangenome and 15 lateral gene transfer events.</title>
        <authorList>
            <person name="Petersen C."/>
            <person name="Sorensen T."/>
            <person name="Nielsen M.R."/>
            <person name="Sondergaard T.E."/>
            <person name="Sorensen J.L."/>
            <person name="Fitzpatrick D.A."/>
            <person name="Frisvad J.C."/>
            <person name="Nielsen K.L."/>
        </authorList>
    </citation>
    <scope>NUCLEOTIDE SEQUENCE</scope>
    <source>
        <strain evidence="1">IBT 26290</strain>
    </source>
</reference>
<dbReference type="OrthoDB" id="4343097at2759"/>